<feature type="compositionally biased region" description="Polar residues" evidence="1">
    <location>
        <begin position="144"/>
        <end position="154"/>
    </location>
</feature>
<feature type="region of interest" description="Disordered" evidence="1">
    <location>
        <begin position="89"/>
        <end position="183"/>
    </location>
</feature>
<name>A0A9P5ZJD5_PLEER</name>
<dbReference type="Proteomes" id="UP000807025">
    <property type="component" value="Unassembled WGS sequence"/>
</dbReference>
<sequence>MATELLTSPINNTVYKPQGSGLLQDFFLRPLTTPMPHAMPDASNTPIIAQAQELTDTTPIATPPSPVINANAAAGIEPDEDVNQAIASEDAPDGATNPSQEAHANEDHETEGQATVQKEGTWHTKQKEQPMSPAQERNEGVATSPDTCTSTNTMALPAKPRRKRTEADDSHLIVNTKRKRTKQSCTEITALTDSLTGKENR</sequence>
<dbReference type="EMBL" id="MU154851">
    <property type="protein sequence ID" value="KAF9486946.1"/>
    <property type="molecule type" value="Genomic_DNA"/>
</dbReference>
<protein>
    <submittedName>
        <fullName evidence="2">Uncharacterized protein</fullName>
    </submittedName>
</protein>
<dbReference type="AlphaFoldDB" id="A0A9P5ZJD5"/>
<accession>A0A9P5ZJD5</accession>
<keyword evidence="3" id="KW-1185">Reference proteome</keyword>
<evidence type="ECO:0000313" key="3">
    <source>
        <dbReference type="Proteomes" id="UP000807025"/>
    </source>
</evidence>
<reference evidence="2" key="1">
    <citation type="submission" date="2020-11" db="EMBL/GenBank/DDBJ databases">
        <authorList>
            <consortium name="DOE Joint Genome Institute"/>
            <person name="Ahrendt S."/>
            <person name="Riley R."/>
            <person name="Andreopoulos W."/>
            <person name="Labutti K."/>
            <person name="Pangilinan J."/>
            <person name="Ruiz-Duenas F.J."/>
            <person name="Barrasa J.M."/>
            <person name="Sanchez-Garcia M."/>
            <person name="Camarero S."/>
            <person name="Miyauchi S."/>
            <person name="Serrano A."/>
            <person name="Linde D."/>
            <person name="Babiker R."/>
            <person name="Drula E."/>
            <person name="Ayuso-Fernandez I."/>
            <person name="Pacheco R."/>
            <person name="Padilla G."/>
            <person name="Ferreira P."/>
            <person name="Barriuso J."/>
            <person name="Kellner H."/>
            <person name="Castanera R."/>
            <person name="Alfaro M."/>
            <person name="Ramirez L."/>
            <person name="Pisabarro A.G."/>
            <person name="Kuo A."/>
            <person name="Tritt A."/>
            <person name="Lipzen A."/>
            <person name="He G."/>
            <person name="Yan M."/>
            <person name="Ng V."/>
            <person name="Cullen D."/>
            <person name="Martin F."/>
            <person name="Rosso M.-N."/>
            <person name="Henrissat B."/>
            <person name="Hibbett D."/>
            <person name="Martinez A.T."/>
            <person name="Grigoriev I.V."/>
        </authorList>
    </citation>
    <scope>NUCLEOTIDE SEQUENCE</scope>
    <source>
        <strain evidence="2">ATCC 90797</strain>
    </source>
</reference>
<proteinExistence type="predicted"/>
<comment type="caution">
    <text evidence="2">The sequence shown here is derived from an EMBL/GenBank/DDBJ whole genome shotgun (WGS) entry which is preliminary data.</text>
</comment>
<organism evidence="2 3">
    <name type="scientific">Pleurotus eryngii</name>
    <name type="common">Boletus of the steppes</name>
    <dbReference type="NCBI Taxonomy" id="5323"/>
    <lineage>
        <taxon>Eukaryota</taxon>
        <taxon>Fungi</taxon>
        <taxon>Dikarya</taxon>
        <taxon>Basidiomycota</taxon>
        <taxon>Agaricomycotina</taxon>
        <taxon>Agaricomycetes</taxon>
        <taxon>Agaricomycetidae</taxon>
        <taxon>Agaricales</taxon>
        <taxon>Pleurotineae</taxon>
        <taxon>Pleurotaceae</taxon>
        <taxon>Pleurotus</taxon>
    </lineage>
</organism>
<gene>
    <name evidence="2" type="ORF">BDN71DRAFT_1552889</name>
</gene>
<evidence type="ECO:0000313" key="2">
    <source>
        <dbReference type="EMBL" id="KAF9486946.1"/>
    </source>
</evidence>
<evidence type="ECO:0000256" key="1">
    <source>
        <dbReference type="SAM" id="MobiDB-lite"/>
    </source>
</evidence>